<dbReference type="SUPFAM" id="SSF56349">
    <property type="entry name" value="DNA breaking-rejoining enzymes"/>
    <property type="match status" value="1"/>
</dbReference>
<proteinExistence type="predicted"/>
<evidence type="ECO:0000313" key="3">
    <source>
        <dbReference type="Proteomes" id="UP000324517"/>
    </source>
</evidence>
<gene>
    <name evidence="2" type="ORF">FZC75_10725</name>
</gene>
<reference evidence="2 3" key="1">
    <citation type="submission" date="2019-08" db="EMBL/GenBank/DDBJ databases">
        <title>Bacillus genomes from the desert of Cuatro Cienegas, Coahuila.</title>
        <authorList>
            <person name="Olmedo-Alvarez G."/>
        </authorList>
    </citation>
    <scope>NUCLEOTIDE SEQUENCE [LARGE SCALE GENOMIC DNA]</scope>
    <source>
        <strain evidence="2 3">CH98b_3T</strain>
    </source>
</reference>
<dbReference type="GO" id="GO:0006310">
    <property type="term" value="P:DNA recombination"/>
    <property type="evidence" value="ECO:0007669"/>
    <property type="project" value="UniProtKB-KW"/>
</dbReference>
<dbReference type="RefSeq" id="WP_148979280.1">
    <property type="nucleotide sequence ID" value="NZ_JBNILM010000004.1"/>
</dbReference>
<dbReference type="AlphaFoldDB" id="A0A5D4TB27"/>
<protein>
    <submittedName>
        <fullName evidence="2">Site-specific integrase</fullName>
    </submittedName>
</protein>
<evidence type="ECO:0000256" key="1">
    <source>
        <dbReference type="ARBA" id="ARBA00023172"/>
    </source>
</evidence>
<dbReference type="Gene3D" id="1.10.443.10">
    <property type="entry name" value="Intergrase catalytic core"/>
    <property type="match status" value="1"/>
</dbReference>
<name>A0A5D4TB27_9BACI</name>
<dbReference type="GO" id="GO:0015074">
    <property type="term" value="P:DNA integration"/>
    <property type="evidence" value="ECO:0007669"/>
    <property type="project" value="InterPro"/>
</dbReference>
<comment type="caution">
    <text evidence="2">The sequence shown here is derived from an EMBL/GenBank/DDBJ whole genome shotgun (WGS) entry which is preliminary data.</text>
</comment>
<accession>A0A5D4TB27</accession>
<dbReference type="OrthoDB" id="2207344at2"/>
<dbReference type="InterPro" id="IPR011010">
    <property type="entry name" value="DNA_brk_join_enz"/>
</dbReference>
<evidence type="ECO:0000313" key="2">
    <source>
        <dbReference type="EMBL" id="TYS72415.1"/>
    </source>
</evidence>
<sequence>MNNDLKFNNQIFNLDELNSTNFNIDAALENARNNISDYQRSKYCRLSIDSDIWYLYNSKYQMGRYINFNIDYLPSLKSNNEMNIVLKCWIASLINSYSLYTITTAFSIVKSALKITNGFTEEAIDEFELWIGELNSSYKSNTLSALYNFLDFYNDFQYYNEYLSVLSNFSYSAPNVRTIPSVKDCLNFAWVLEDFYRNTTPDRAEYLLFFPVLIWWKLTTIIPIRSLEFINIRRDSFKEENGEYFISLPRIKENKSRVQVIDTFQLDKKTGALIKEYIELSDENGYSESLLSYASYKKNSQNTRLKKEPERFNISILHSLIDRFYKEVISKEPYLFTIQEYTENKCLDPKIKYDIYKKLNPNDTRHLAFLFLMMQGLHPIEIARLGGHNNIYTQRHYMSHESFFLDSEVIKLFNNFSINKEYLPRGKSLSSNTTSNFNTIINKKFKENFIFTPAILPRDKWEKLDIGYCTASKKKCEDHCFNCVEYWRIDKIEFKEKRKEIIRWINHSNNKIKETYTMLLNIHKLVLSSNLDEINVNLINKLNSTSKNLRDLLHKNHNFHEQLRSWECFD</sequence>
<organism evidence="2 3">
    <name type="scientific">Sutcliffiella horikoshii</name>
    <dbReference type="NCBI Taxonomy" id="79883"/>
    <lineage>
        <taxon>Bacteria</taxon>
        <taxon>Bacillati</taxon>
        <taxon>Bacillota</taxon>
        <taxon>Bacilli</taxon>
        <taxon>Bacillales</taxon>
        <taxon>Bacillaceae</taxon>
        <taxon>Sutcliffiella</taxon>
    </lineage>
</organism>
<dbReference type="EMBL" id="VTET01000004">
    <property type="protein sequence ID" value="TYS72415.1"/>
    <property type="molecule type" value="Genomic_DNA"/>
</dbReference>
<keyword evidence="1" id="KW-0233">DNA recombination</keyword>
<dbReference type="Proteomes" id="UP000324517">
    <property type="component" value="Unassembled WGS sequence"/>
</dbReference>
<dbReference type="GO" id="GO:0003677">
    <property type="term" value="F:DNA binding"/>
    <property type="evidence" value="ECO:0007669"/>
    <property type="project" value="InterPro"/>
</dbReference>
<dbReference type="InterPro" id="IPR013762">
    <property type="entry name" value="Integrase-like_cat_sf"/>
</dbReference>